<proteinExistence type="predicted"/>
<organism evidence="2 3">
    <name type="scientific">Acidiphilium rubrum</name>
    <dbReference type="NCBI Taxonomy" id="526"/>
    <lineage>
        <taxon>Bacteria</taxon>
        <taxon>Pseudomonadati</taxon>
        <taxon>Pseudomonadota</taxon>
        <taxon>Alphaproteobacteria</taxon>
        <taxon>Acetobacterales</taxon>
        <taxon>Acidocellaceae</taxon>
        <taxon>Acidiphilium</taxon>
    </lineage>
</organism>
<keyword evidence="1" id="KW-0472">Membrane</keyword>
<protein>
    <submittedName>
        <fullName evidence="2">Uncharacterized protein</fullName>
    </submittedName>
</protein>
<comment type="caution">
    <text evidence="2">The sequence shown here is derived from an EMBL/GenBank/DDBJ whole genome shotgun (WGS) entry which is preliminary data.</text>
</comment>
<accession>A0A8G2FHW5</accession>
<dbReference type="Proteomes" id="UP000186308">
    <property type="component" value="Unassembled WGS sequence"/>
</dbReference>
<dbReference type="EMBL" id="FTNE01000050">
    <property type="protein sequence ID" value="SIR54314.1"/>
    <property type="molecule type" value="Genomic_DNA"/>
</dbReference>
<sequence length="190" mass="19769">MSTESTPENQQLSHDTSAAREAVGIFDDNASFQAAIDDLLTAGFARCELSVLKQEKSSGICEPADVSADDPQAPRTDYFCPEAEGGAEGGLIAGFAMVPAMGAAAATAATGATIIATAGVTIATGGTGALIGAALAIMLARRHHAKLAAQQEHGGLLLWVHTRTRDHERRAVEILTRHAAHNVHSHERPL</sequence>
<keyword evidence="3" id="KW-1185">Reference proteome</keyword>
<dbReference type="AlphaFoldDB" id="A0A8G2FHW5"/>
<evidence type="ECO:0000256" key="1">
    <source>
        <dbReference type="SAM" id="Phobius"/>
    </source>
</evidence>
<keyword evidence="1" id="KW-0812">Transmembrane</keyword>
<dbReference type="OrthoDB" id="7743649at2"/>
<keyword evidence="1" id="KW-1133">Transmembrane helix</keyword>
<feature type="transmembrane region" description="Helical" evidence="1">
    <location>
        <begin position="91"/>
        <end position="116"/>
    </location>
</feature>
<reference evidence="2 3" key="1">
    <citation type="submission" date="2017-01" db="EMBL/GenBank/DDBJ databases">
        <authorList>
            <person name="Varghese N."/>
            <person name="Submissions S."/>
        </authorList>
    </citation>
    <scope>NUCLEOTIDE SEQUENCE [LARGE SCALE GENOMIC DNA]</scope>
    <source>
        <strain evidence="2 3">ATCC 35905</strain>
    </source>
</reference>
<feature type="transmembrane region" description="Helical" evidence="1">
    <location>
        <begin position="122"/>
        <end position="140"/>
    </location>
</feature>
<name>A0A8G2FHW5_ACIRU</name>
<dbReference type="RefSeq" id="WP_029313967.1">
    <property type="nucleotide sequence ID" value="NZ_FTNE01000050.1"/>
</dbReference>
<evidence type="ECO:0000313" key="2">
    <source>
        <dbReference type="EMBL" id="SIR54314.1"/>
    </source>
</evidence>
<gene>
    <name evidence="2" type="ORF">SAMN05421828_15015</name>
</gene>
<evidence type="ECO:0000313" key="3">
    <source>
        <dbReference type="Proteomes" id="UP000186308"/>
    </source>
</evidence>